<dbReference type="Pfam" id="PF04343">
    <property type="entry name" value="DUF488"/>
    <property type="match status" value="1"/>
</dbReference>
<dbReference type="EMBL" id="CP046522">
    <property type="protein sequence ID" value="QGU93967.1"/>
    <property type="molecule type" value="Genomic_DNA"/>
</dbReference>
<evidence type="ECO:0000313" key="2">
    <source>
        <dbReference type="Proteomes" id="UP000422764"/>
    </source>
</evidence>
<dbReference type="Proteomes" id="UP000422764">
    <property type="component" value="Chromosome"/>
</dbReference>
<keyword evidence="2" id="KW-1185">Reference proteome</keyword>
<dbReference type="InterPro" id="IPR007438">
    <property type="entry name" value="DUF488"/>
</dbReference>
<dbReference type="AlphaFoldDB" id="A0A6I6EZF9"/>
<accession>A0A6I6EZF9</accession>
<protein>
    <submittedName>
        <fullName evidence="1">DUF488 family protein</fullName>
    </submittedName>
</protein>
<dbReference type="PANTHER" id="PTHR39337:SF1">
    <property type="entry name" value="BLR5642 PROTEIN"/>
    <property type="match status" value="1"/>
</dbReference>
<proteinExistence type="predicted"/>
<dbReference type="PANTHER" id="PTHR39337">
    <property type="entry name" value="BLR5642 PROTEIN"/>
    <property type="match status" value="1"/>
</dbReference>
<reference evidence="1 2" key="1">
    <citation type="submission" date="2019-12" db="EMBL/GenBank/DDBJ databases">
        <title>Genome sequenceing of Clostridium bovifaecis.</title>
        <authorList>
            <person name="Yao Y."/>
        </authorList>
    </citation>
    <scope>NUCLEOTIDE SEQUENCE [LARGE SCALE GENOMIC DNA]</scope>
    <source>
        <strain evidence="1 2">BXX</strain>
    </source>
</reference>
<organism evidence="1 2">
    <name type="scientific">Clostridium bovifaecis</name>
    <dbReference type="NCBI Taxonomy" id="2184719"/>
    <lineage>
        <taxon>Bacteria</taxon>
        <taxon>Bacillati</taxon>
        <taxon>Bacillota</taxon>
        <taxon>Clostridia</taxon>
        <taxon>Eubacteriales</taxon>
        <taxon>Clostridiaceae</taxon>
        <taxon>Clostridium</taxon>
    </lineage>
</organism>
<name>A0A6I6EZF9_9CLOT</name>
<evidence type="ECO:0000313" key="1">
    <source>
        <dbReference type="EMBL" id="QGU93967.1"/>
    </source>
</evidence>
<sequence>MICYTIGHSTRKLEEFIEIIKRYGIDCVMDVRDSPYAKNNYSKAFDREILEENVKRSGINYIYMGKELGSKKYELNLDMAIEDELFKKGIRKIVEGIKRGHSIVLLCSERNPFNCHRSILLGYALKSNGVEMEHIIDEDSSKTQMRIEEEIFITYEPVLKEDFIQLTLQDVLDNDNYDMISEKELKEKIIEEGYRRRFRGFGPV</sequence>
<gene>
    <name evidence="1" type="ORF">GOM49_01410</name>
</gene>